<keyword evidence="1" id="KW-0812">Transmembrane</keyword>
<evidence type="ECO:0000313" key="2">
    <source>
        <dbReference type="EMBL" id="KJY55900.1"/>
    </source>
</evidence>
<accession>A0A0F4LBA4</accession>
<dbReference type="AlphaFoldDB" id="A0A0F4LBA4"/>
<dbReference type="HOGENOM" id="CLU_185195_0_0_9"/>
<feature type="transmembrane region" description="Helical" evidence="1">
    <location>
        <begin position="43"/>
        <end position="62"/>
    </location>
</feature>
<keyword evidence="1" id="KW-0472">Membrane</keyword>
<feature type="transmembrane region" description="Helical" evidence="1">
    <location>
        <begin position="6"/>
        <end position="22"/>
    </location>
</feature>
<dbReference type="Proteomes" id="UP000033533">
    <property type="component" value="Unassembled WGS sequence"/>
</dbReference>
<gene>
    <name evidence="2" type="ORF">JF76_08450</name>
</gene>
<feature type="transmembrane region" description="Helical" evidence="1">
    <location>
        <begin position="68"/>
        <end position="88"/>
    </location>
</feature>
<proteinExistence type="predicted"/>
<dbReference type="RefSeq" id="WP_045927970.1">
    <property type="nucleotide sequence ID" value="NZ_JBHSZS010000009.1"/>
</dbReference>
<sequence length="93" mass="10677">MAIKVVITIYLAILLLTAFYLWHNRHSHFLIYNSKNISNFSSIMSWTAIILLLETLLGLILVFHENKYLNLITLALSSITILIFSLILNQKGD</sequence>
<evidence type="ECO:0000313" key="3">
    <source>
        <dbReference type="Proteomes" id="UP000033533"/>
    </source>
</evidence>
<comment type="caution">
    <text evidence="2">The sequence shown here is derived from an EMBL/GenBank/DDBJ whole genome shotgun (WGS) entry which is preliminary data.</text>
</comment>
<keyword evidence="1" id="KW-1133">Transmembrane helix</keyword>
<reference evidence="2 3" key="1">
    <citation type="submission" date="2014-12" db="EMBL/GenBank/DDBJ databases">
        <title>Comparative genomics of the lactic acid bacteria isolated from the honey bee gut.</title>
        <authorList>
            <person name="Ellegaard K.M."/>
            <person name="Tamarit D."/>
            <person name="Javelind E."/>
            <person name="Olofsson T."/>
            <person name="Andersson S.G."/>
            <person name="Vasquez A."/>
        </authorList>
    </citation>
    <scope>NUCLEOTIDE SEQUENCE [LARGE SCALE GENOMIC DNA]</scope>
    <source>
        <strain evidence="2 3">Biut2</strain>
    </source>
</reference>
<name>A0A0F4LBA4_9LACO</name>
<protein>
    <submittedName>
        <fullName evidence="2">Uncharacterized protein</fullName>
    </submittedName>
</protein>
<dbReference type="PATRIC" id="fig|1218493.3.peg.898"/>
<dbReference type="EMBL" id="JXBY01000018">
    <property type="protein sequence ID" value="KJY55900.1"/>
    <property type="molecule type" value="Genomic_DNA"/>
</dbReference>
<evidence type="ECO:0000256" key="1">
    <source>
        <dbReference type="SAM" id="Phobius"/>
    </source>
</evidence>
<organism evidence="2 3">
    <name type="scientific">Lactobacillus kullabergensis</name>
    <dbReference type="NCBI Taxonomy" id="1218493"/>
    <lineage>
        <taxon>Bacteria</taxon>
        <taxon>Bacillati</taxon>
        <taxon>Bacillota</taxon>
        <taxon>Bacilli</taxon>
        <taxon>Lactobacillales</taxon>
        <taxon>Lactobacillaceae</taxon>
        <taxon>Lactobacillus</taxon>
    </lineage>
</organism>